<accession>A0AA38CCD0</accession>
<evidence type="ECO:0008006" key="3">
    <source>
        <dbReference type="Google" id="ProtNLM"/>
    </source>
</evidence>
<dbReference type="PANTHER" id="PTHR24559:SF444">
    <property type="entry name" value="REVERSE TRANSCRIPTASE DOMAIN-CONTAINING PROTEIN"/>
    <property type="match status" value="1"/>
</dbReference>
<sequence>GVRVFSKIDLKLGYHQLCILDVDIHKTTFHTHYGHYEFTVVSFGLTNALDVFMSLMDG</sequence>
<dbReference type="EMBL" id="JAHRHJ020000010">
    <property type="protein sequence ID" value="KAH9297947.1"/>
    <property type="molecule type" value="Genomic_DNA"/>
</dbReference>
<evidence type="ECO:0000313" key="2">
    <source>
        <dbReference type="Proteomes" id="UP000824469"/>
    </source>
</evidence>
<dbReference type="Proteomes" id="UP000824469">
    <property type="component" value="Unassembled WGS sequence"/>
</dbReference>
<organism evidence="1 2">
    <name type="scientific">Taxus chinensis</name>
    <name type="common">Chinese yew</name>
    <name type="synonym">Taxus wallichiana var. chinensis</name>
    <dbReference type="NCBI Taxonomy" id="29808"/>
    <lineage>
        <taxon>Eukaryota</taxon>
        <taxon>Viridiplantae</taxon>
        <taxon>Streptophyta</taxon>
        <taxon>Embryophyta</taxon>
        <taxon>Tracheophyta</taxon>
        <taxon>Spermatophyta</taxon>
        <taxon>Pinopsida</taxon>
        <taxon>Pinidae</taxon>
        <taxon>Conifers II</taxon>
        <taxon>Cupressales</taxon>
        <taxon>Taxaceae</taxon>
        <taxon>Taxus</taxon>
    </lineage>
</organism>
<gene>
    <name evidence="1" type="ORF">KI387_029629</name>
</gene>
<name>A0AA38CCD0_TAXCH</name>
<proteinExistence type="predicted"/>
<feature type="non-terminal residue" evidence="1">
    <location>
        <position position="58"/>
    </location>
</feature>
<dbReference type="PANTHER" id="PTHR24559">
    <property type="entry name" value="TRANSPOSON TY3-I GAG-POL POLYPROTEIN"/>
    <property type="match status" value="1"/>
</dbReference>
<feature type="non-terminal residue" evidence="1">
    <location>
        <position position="1"/>
    </location>
</feature>
<dbReference type="Gene3D" id="3.10.10.10">
    <property type="entry name" value="HIV Type 1 Reverse Transcriptase, subunit A, domain 1"/>
    <property type="match status" value="1"/>
</dbReference>
<dbReference type="Gene3D" id="3.30.70.270">
    <property type="match status" value="1"/>
</dbReference>
<keyword evidence="2" id="KW-1185">Reference proteome</keyword>
<dbReference type="SUPFAM" id="SSF56672">
    <property type="entry name" value="DNA/RNA polymerases"/>
    <property type="match status" value="1"/>
</dbReference>
<reference evidence="1 2" key="1">
    <citation type="journal article" date="2021" name="Nat. Plants">
        <title>The Taxus genome provides insights into paclitaxel biosynthesis.</title>
        <authorList>
            <person name="Xiong X."/>
            <person name="Gou J."/>
            <person name="Liao Q."/>
            <person name="Li Y."/>
            <person name="Zhou Q."/>
            <person name="Bi G."/>
            <person name="Li C."/>
            <person name="Du R."/>
            <person name="Wang X."/>
            <person name="Sun T."/>
            <person name="Guo L."/>
            <person name="Liang H."/>
            <person name="Lu P."/>
            <person name="Wu Y."/>
            <person name="Zhang Z."/>
            <person name="Ro D.K."/>
            <person name="Shang Y."/>
            <person name="Huang S."/>
            <person name="Yan J."/>
        </authorList>
    </citation>
    <scope>NUCLEOTIDE SEQUENCE [LARGE SCALE GENOMIC DNA]</scope>
    <source>
        <strain evidence="1">Ta-2019</strain>
    </source>
</reference>
<evidence type="ECO:0000313" key="1">
    <source>
        <dbReference type="EMBL" id="KAH9297947.1"/>
    </source>
</evidence>
<protein>
    <recommendedName>
        <fullName evidence="3">Pol-like protein</fullName>
    </recommendedName>
</protein>
<dbReference type="InterPro" id="IPR043502">
    <property type="entry name" value="DNA/RNA_pol_sf"/>
</dbReference>
<dbReference type="InterPro" id="IPR043128">
    <property type="entry name" value="Rev_trsase/Diguanyl_cyclase"/>
</dbReference>
<comment type="caution">
    <text evidence="1">The sequence shown here is derived from an EMBL/GenBank/DDBJ whole genome shotgun (WGS) entry which is preliminary data.</text>
</comment>
<dbReference type="InterPro" id="IPR053134">
    <property type="entry name" value="RNA-dir_DNA_polymerase"/>
</dbReference>
<dbReference type="AlphaFoldDB" id="A0AA38CCD0"/>